<gene>
    <name evidence="2" type="ORF">CUTER_06125</name>
</gene>
<dbReference type="OrthoDB" id="9800940at2"/>
<dbReference type="Proteomes" id="UP000035548">
    <property type="component" value="Chromosome"/>
</dbReference>
<dbReference type="STRING" id="1072256.CUTER_06125"/>
<feature type="domain" description="Metallo-beta-lactamase" evidence="1">
    <location>
        <begin position="22"/>
        <end position="210"/>
    </location>
</feature>
<dbReference type="RefSeq" id="WP_047259673.1">
    <property type="nucleotide sequence ID" value="NZ_CP011546.1"/>
</dbReference>
<keyword evidence="2" id="KW-0378">Hydrolase</keyword>
<evidence type="ECO:0000259" key="1">
    <source>
        <dbReference type="SMART" id="SM00849"/>
    </source>
</evidence>
<reference evidence="3" key="2">
    <citation type="submission" date="2015-05" db="EMBL/GenBank/DDBJ databases">
        <title>Complete genome sequence of Corynebacterium uterequi DSM 45634, isolated from the uterus of a maiden mare.</title>
        <authorList>
            <person name="Ruckert C."/>
            <person name="Albersmeier A."/>
            <person name="Winkler A."/>
            <person name="Tauch A."/>
        </authorList>
    </citation>
    <scope>NUCLEOTIDE SEQUENCE [LARGE SCALE GENOMIC DNA]</scope>
    <source>
        <strain evidence="3">DSM 45634</strain>
    </source>
</reference>
<dbReference type="EMBL" id="CP011546">
    <property type="protein sequence ID" value="AKK11221.1"/>
    <property type="molecule type" value="Genomic_DNA"/>
</dbReference>
<dbReference type="GO" id="GO:0042781">
    <property type="term" value="F:3'-tRNA processing endoribonuclease activity"/>
    <property type="evidence" value="ECO:0007669"/>
    <property type="project" value="TreeGrafter"/>
</dbReference>
<name>A0A0G3HCY2_9CORY</name>
<dbReference type="InterPro" id="IPR001279">
    <property type="entry name" value="Metallo-B-lactamas"/>
</dbReference>
<sequence length="265" mass="28448">MAENFSLSVLGAGATAPSAHGSASSYLVSGETGVILVDAGPGSLLTFYKEHALDELRGIVLTHLHADHSLDIMAWAYRWTFPDVLPRIPLYIPAGERHRLEAFDTLYGIPTLPTMVSPIDQAFDIREMAIDGDTRYEIDSTELVTFAARHAVTSASLRFERDGKSLVWSSDTGDCPGLRAAAAEADVFVSEATYLESNEETERAMAAHGHLTPRLAGEIATEVGVKHLVLTHFAHPGDGEASRERAAATFSGELSVAREGLTVTA</sequence>
<dbReference type="SUPFAM" id="SSF56281">
    <property type="entry name" value="Metallo-hydrolase/oxidoreductase"/>
    <property type="match status" value="1"/>
</dbReference>
<dbReference type="PATRIC" id="fig|1072256.5.peg.1215"/>
<organism evidence="2 3">
    <name type="scientific">Corynebacterium uterequi</name>
    <dbReference type="NCBI Taxonomy" id="1072256"/>
    <lineage>
        <taxon>Bacteria</taxon>
        <taxon>Bacillati</taxon>
        <taxon>Actinomycetota</taxon>
        <taxon>Actinomycetes</taxon>
        <taxon>Mycobacteriales</taxon>
        <taxon>Corynebacteriaceae</taxon>
        <taxon>Corynebacterium</taxon>
    </lineage>
</organism>
<reference evidence="2 3" key="1">
    <citation type="journal article" date="2015" name="Genome Announc.">
        <title>Virulence Factor Genes Detected in the Complete Genome Sequence of Corynebacterium uterequi DSM 45634, Isolated from the Uterus of a Maiden Mare.</title>
        <authorList>
            <person name="Ruckert C."/>
            <person name="Kriete M."/>
            <person name="Jaenicke S."/>
            <person name="Winkler A."/>
            <person name="Tauch A."/>
        </authorList>
    </citation>
    <scope>NUCLEOTIDE SEQUENCE [LARGE SCALE GENOMIC DNA]</scope>
    <source>
        <strain evidence="2 3">DSM 45634</strain>
    </source>
</reference>
<dbReference type="PANTHER" id="PTHR46018">
    <property type="entry name" value="ZINC PHOSPHODIESTERASE ELAC PROTEIN 1"/>
    <property type="match status" value="1"/>
</dbReference>
<proteinExistence type="predicted"/>
<dbReference type="Pfam" id="PF12706">
    <property type="entry name" value="Lactamase_B_2"/>
    <property type="match status" value="1"/>
</dbReference>
<dbReference type="PANTHER" id="PTHR46018:SF4">
    <property type="entry name" value="METALLO-HYDROLASE YHFI-RELATED"/>
    <property type="match status" value="1"/>
</dbReference>
<dbReference type="AlphaFoldDB" id="A0A0G3HCY2"/>
<dbReference type="SMART" id="SM00849">
    <property type="entry name" value="Lactamase_B"/>
    <property type="match status" value="1"/>
</dbReference>
<accession>A0A0G3HCY2</accession>
<keyword evidence="3" id="KW-1185">Reference proteome</keyword>
<dbReference type="InterPro" id="IPR036866">
    <property type="entry name" value="RibonucZ/Hydroxyglut_hydro"/>
</dbReference>
<evidence type="ECO:0000313" key="2">
    <source>
        <dbReference type="EMBL" id="AKK11221.1"/>
    </source>
</evidence>
<dbReference type="Gene3D" id="3.60.15.10">
    <property type="entry name" value="Ribonuclease Z/Hydroxyacylglutathione hydrolase-like"/>
    <property type="match status" value="1"/>
</dbReference>
<dbReference type="KEGG" id="cut:CUTER_06125"/>
<protein>
    <submittedName>
        <fullName evidence="2">Metal-dependent hydrolase, beta-lactamase superfamily III</fullName>
    </submittedName>
</protein>
<evidence type="ECO:0000313" key="3">
    <source>
        <dbReference type="Proteomes" id="UP000035548"/>
    </source>
</evidence>